<dbReference type="InterPro" id="IPR036380">
    <property type="entry name" value="Isochorismatase-like_sf"/>
</dbReference>
<name>A0A917VTW9_9NOCA</name>
<sequence>MSSKNMASGLDPASTAVVCVECQNGVLGPDSILPALAAESKELVRNLGRLLPAVRKAGVRVVHATFEGIRPDADPGSAPLWKATARSREWHPGHPATQVLPDLFDETDVVIPRRHGLSPTRGTDLSPNLRTLGIRTVLLTGVSLNVALPATALDLGQDGFRLLIVRDAVGASTPEYGEQVLRNTMSMLGRLTTVDDVVTALAETVVQA</sequence>
<dbReference type="Gene3D" id="3.40.50.850">
    <property type="entry name" value="Isochorismatase-like"/>
    <property type="match status" value="1"/>
</dbReference>
<evidence type="ECO:0000259" key="2">
    <source>
        <dbReference type="Pfam" id="PF00857"/>
    </source>
</evidence>
<dbReference type="InterPro" id="IPR000868">
    <property type="entry name" value="Isochorismatase-like_dom"/>
</dbReference>
<dbReference type="InterPro" id="IPR050272">
    <property type="entry name" value="Isochorismatase-like_hydrls"/>
</dbReference>
<dbReference type="PANTHER" id="PTHR43540">
    <property type="entry name" value="PEROXYUREIDOACRYLATE/UREIDOACRYLATE AMIDOHYDROLASE-RELATED"/>
    <property type="match status" value="1"/>
</dbReference>
<dbReference type="PANTHER" id="PTHR43540:SF1">
    <property type="entry name" value="ISOCHORISMATASE HYDROLASE"/>
    <property type="match status" value="1"/>
</dbReference>
<gene>
    <name evidence="3" type="ORF">GCM10011588_30180</name>
</gene>
<proteinExistence type="predicted"/>
<protein>
    <recommendedName>
        <fullName evidence="2">Isochorismatase-like domain-containing protein</fullName>
    </recommendedName>
</protein>
<accession>A0A917VTW9</accession>
<comment type="caution">
    <text evidence="3">The sequence shown here is derived from an EMBL/GenBank/DDBJ whole genome shotgun (WGS) entry which is preliminary data.</text>
</comment>
<organism evidence="3 4">
    <name type="scientific">Nocardia jinanensis</name>
    <dbReference type="NCBI Taxonomy" id="382504"/>
    <lineage>
        <taxon>Bacteria</taxon>
        <taxon>Bacillati</taxon>
        <taxon>Actinomycetota</taxon>
        <taxon>Actinomycetes</taxon>
        <taxon>Mycobacteriales</taxon>
        <taxon>Nocardiaceae</taxon>
        <taxon>Nocardia</taxon>
    </lineage>
</organism>
<dbReference type="CDD" id="cd00431">
    <property type="entry name" value="cysteine_hydrolases"/>
    <property type="match status" value="1"/>
</dbReference>
<reference evidence="3" key="1">
    <citation type="journal article" date="2014" name="Int. J. Syst. Evol. Microbiol.">
        <title>Complete genome sequence of Corynebacterium casei LMG S-19264T (=DSM 44701T), isolated from a smear-ripened cheese.</title>
        <authorList>
            <consortium name="US DOE Joint Genome Institute (JGI-PGF)"/>
            <person name="Walter F."/>
            <person name="Albersmeier A."/>
            <person name="Kalinowski J."/>
            <person name="Ruckert C."/>
        </authorList>
    </citation>
    <scope>NUCLEOTIDE SEQUENCE</scope>
    <source>
        <strain evidence="3">CGMCC 4.3508</strain>
    </source>
</reference>
<dbReference type="Proteomes" id="UP000638263">
    <property type="component" value="Unassembled WGS sequence"/>
</dbReference>
<keyword evidence="1" id="KW-0378">Hydrolase</keyword>
<dbReference type="EMBL" id="BMMH01000005">
    <property type="protein sequence ID" value="GGL13726.1"/>
    <property type="molecule type" value="Genomic_DNA"/>
</dbReference>
<keyword evidence="4" id="KW-1185">Reference proteome</keyword>
<evidence type="ECO:0000313" key="3">
    <source>
        <dbReference type="EMBL" id="GGL13726.1"/>
    </source>
</evidence>
<evidence type="ECO:0000256" key="1">
    <source>
        <dbReference type="ARBA" id="ARBA00022801"/>
    </source>
</evidence>
<dbReference type="SUPFAM" id="SSF52499">
    <property type="entry name" value="Isochorismatase-like hydrolases"/>
    <property type="match status" value="1"/>
</dbReference>
<reference evidence="3" key="2">
    <citation type="submission" date="2020-09" db="EMBL/GenBank/DDBJ databases">
        <authorList>
            <person name="Sun Q."/>
            <person name="Zhou Y."/>
        </authorList>
    </citation>
    <scope>NUCLEOTIDE SEQUENCE</scope>
    <source>
        <strain evidence="3">CGMCC 4.3508</strain>
    </source>
</reference>
<dbReference type="AlphaFoldDB" id="A0A917VTW9"/>
<dbReference type="GO" id="GO:0016787">
    <property type="term" value="F:hydrolase activity"/>
    <property type="evidence" value="ECO:0007669"/>
    <property type="project" value="UniProtKB-KW"/>
</dbReference>
<feature type="domain" description="Isochorismatase-like" evidence="2">
    <location>
        <begin position="15"/>
        <end position="196"/>
    </location>
</feature>
<dbReference type="Pfam" id="PF00857">
    <property type="entry name" value="Isochorismatase"/>
    <property type="match status" value="1"/>
</dbReference>
<dbReference type="RefSeq" id="WP_229718790.1">
    <property type="nucleotide sequence ID" value="NZ_BMMH01000005.1"/>
</dbReference>
<evidence type="ECO:0000313" key="4">
    <source>
        <dbReference type="Proteomes" id="UP000638263"/>
    </source>
</evidence>